<keyword evidence="3" id="KW-1185">Reference proteome</keyword>
<dbReference type="AlphaFoldDB" id="A0A1M7YMQ9"/>
<reference evidence="2 3" key="1">
    <citation type="submission" date="2016-12" db="EMBL/GenBank/DDBJ databases">
        <authorList>
            <person name="Song W.-J."/>
            <person name="Kurnit D.M."/>
        </authorList>
    </citation>
    <scope>NUCLEOTIDE SEQUENCE [LARGE SCALE GENOMIC DNA]</scope>
    <source>
        <strain evidence="2 3">DSM 18488</strain>
    </source>
</reference>
<protein>
    <submittedName>
        <fullName evidence="2">Uncharacterized protein</fullName>
    </submittedName>
</protein>
<dbReference type="EMBL" id="FRFE01000098">
    <property type="protein sequence ID" value="SHO53929.1"/>
    <property type="molecule type" value="Genomic_DNA"/>
</dbReference>
<evidence type="ECO:0000313" key="2">
    <source>
        <dbReference type="EMBL" id="SHO53929.1"/>
    </source>
</evidence>
<evidence type="ECO:0000256" key="1">
    <source>
        <dbReference type="SAM" id="SignalP"/>
    </source>
</evidence>
<evidence type="ECO:0000313" key="3">
    <source>
        <dbReference type="Proteomes" id="UP000184603"/>
    </source>
</evidence>
<proteinExistence type="predicted"/>
<accession>A0A1M7YMQ9</accession>
<feature type="chain" id="PRO_5012523138" evidence="1">
    <location>
        <begin position="23"/>
        <end position="41"/>
    </location>
</feature>
<name>A0A1M7YMQ9_9BACT</name>
<sequence length="41" mass="4545">MKKIFGLTALMSLCLVSSPLWAHDPAEDIVDEDIYAIIVII</sequence>
<keyword evidence="1" id="KW-0732">Signal</keyword>
<organism evidence="2 3">
    <name type="scientific">Desulfopila aestuarii DSM 18488</name>
    <dbReference type="NCBI Taxonomy" id="1121416"/>
    <lineage>
        <taxon>Bacteria</taxon>
        <taxon>Pseudomonadati</taxon>
        <taxon>Thermodesulfobacteriota</taxon>
        <taxon>Desulfobulbia</taxon>
        <taxon>Desulfobulbales</taxon>
        <taxon>Desulfocapsaceae</taxon>
        <taxon>Desulfopila</taxon>
    </lineage>
</organism>
<gene>
    <name evidence="2" type="ORF">SAMN02745220_05373</name>
</gene>
<feature type="signal peptide" evidence="1">
    <location>
        <begin position="1"/>
        <end position="22"/>
    </location>
</feature>
<dbReference type="RefSeq" id="WP_268753232.1">
    <property type="nucleotide sequence ID" value="NZ_FRFE01000098.1"/>
</dbReference>
<dbReference type="Proteomes" id="UP000184603">
    <property type="component" value="Unassembled WGS sequence"/>
</dbReference>